<dbReference type="SUPFAM" id="SSF53335">
    <property type="entry name" value="S-adenosyl-L-methionine-dependent methyltransferases"/>
    <property type="match status" value="1"/>
</dbReference>
<proteinExistence type="predicted"/>
<dbReference type="GO" id="GO:0032259">
    <property type="term" value="P:methylation"/>
    <property type="evidence" value="ECO:0007669"/>
    <property type="project" value="UniProtKB-KW"/>
</dbReference>
<name>A0ABV4U6S5_9BACT</name>
<sequence length="210" mass="23258">MSVDSAHESQAVWRGVRFPDSDLVSLICKHLPSEHRRGGAVVVGCGNGRHVRLLGELGFDAQGIDVDPQMIADAQANGVRAVHGRLEDYVSDQPINLLVAWGVVMIADIDEPTRQLARLDARYVVINWRTPENTFALQAKSRGDWHDEAPGVARCRIADGVSEHLQGLTYRVHDATACQLPGYDRLALRTVTITSDGETNAWHQTVHRRR</sequence>
<protein>
    <submittedName>
        <fullName evidence="2">Class I SAM-dependent methyltransferase</fullName>
        <ecNumber evidence="2">2.1.1.222</ecNumber>
        <ecNumber evidence="2">2.1.1.64</ecNumber>
    </submittedName>
</protein>
<dbReference type="RefSeq" id="WP_425345378.1">
    <property type="nucleotide sequence ID" value="NZ_JBGUBD010000005.1"/>
</dbReference>
<dbReference type="Gene3D" id="3.40.50.150">
    <property type="entry name" value="Vaccinia Virus protein VP39"/>
    <property type="match status" value="1"/>
</dbReference>
<evidence type="ECO:0000313" key="2">
    <source>
        <dbReference type="EMBL" id="MFA9478451.1"/>
    </source>
</evidence>
<gene>
    <name evidence="2" type="ORF">ACERK3_09105</name>
</gene>
<reference evidence="2 3" key="1">
    <citation type="submission" date="2024-08" db="EMBL/GenBank/DDBJ databases">
        <title>Whole-genome sequencing of halo(alkali)philic microorganisms from hypersaline lakes.</title>
        <authorList>
            <person name="Sorokin D.Y."/>
            <person name="Merkel A.Y."/>
            <person name="Messina E."/>
            <person name="Yakimov M."/>
        </authorList>
    </citation>
    <scope>NUCLEOTIDE SEQUENCE [LARGE SCALE GENOMIC DNA]</scope>
    <source>
        <strain evidence="2 3">AB-hyl4</strain>
    </source>
</reference>
<organism evidence="2 3">
    <name type="scientific">Natronomicrosphaera hydrolytica</name>
    <dbReference type="NCBI Taxonomy" id="3242702"/>
    <lineage>
        <taxon>Bacteria</taxon>
        <taxon>Pseudomonadati</taxon>
        <taxon>Planctomycetota</taxon>
        <taxon>Phycisphaerae</taxon>
        <taxon>Phycisphaerales</taxon>
        <taxon>Phycisphaeraceae</taxon>
        <taxon>Natronomicrosphaera</taxon>
    </lineage>
</organism>
<keyword evidence="3" id="KW-1185">Reference proteome</keyword>
<dbReference type="InterPro" id="IPR029063">
    <property type="entry name" value="SAM-dependent_MTases_sf"/>
</dbReference>
<dbReference type="Pfam" id="PF13649">
    <property type="entry name" value="Methyltransf_25"/>
    <property type="match status" value="1"/>
</dbReference>
<keyword evidence="2" id="KW-0808">Transferase</keyword>
<dbReference type="EC" id="2.1.1.222" evidence="2"/>
<evidence type="ECO:0000259" key="1">
    <source>
        <dbReference type="Pfam" id="PF13649"/>
    </source>
</evidence>
<keyword evidence="2" id="KW-0489">Methyltransferase</keyword>
<feature type="domain" description="Methyltransferase" evidence="1">
    <location>
        <begin position="43"/>
        <end position="113"/>
    </location>
</feature>
<accession>A0ABV4U6S5</accession>
<evidence type="ECO:0000313" key="3">
    <source>
        <dbReference type="Proteomes" id="UP001575105"/>
    </source>
</evidence>
<dbReference type="EC" id="2.1.1.64" evidence="2"/>
<dbReference type="InterPro" id="IPR041698">
    <property type="entry name" value="Methyltransf_25"/>
</dbReference>
<comment type="caution">
    <text evidence="2">The sequence shown here is derived from an EMBL/GenBank/DDBJ whole genome shotgun (WGS) entry which is preliminary data.</text>
</comment>
<dbReference type="EMBL" id="JBGUBD010000005">
    <property type="protein sequence ID" value="MFA9478451.1"/>
    <property type="molecule type" value="Genomic_DNA"/>
</dbReference>
<dbReference type="GO" id="GO:0061542">
    <property type="term" value="F:3-demethylubiquinol 3-O-methyltransferase activity"/>
    <property type="evidence" value="ECO:0007669"/>
    <property type="project" value="UniProtKB-EC"/>
</dbReference>
<dbReference type="GO" id="GO:0102208">
    <property type="term" value="F:2-polyprenyl-6-hydroxyphenol methylase activity"/>
    <property type="evidence" value="ECO:0007669"/>
    <property type="project" value="UniProtKB-EC"/>
</dbReference>
<dbReference type="Proteomes" id="UP001575105">
    <property type="component" value="Unassembled WGS sequence"/>
</dbReference>